<evidence type="ECO:0000313" key="2">
    <source>
        <dbReference type="EMBL" id="GAA1102997.1"/>
    </source>
</evidence>
<accession>A0ABN1TUV5</accession>
<proteinExistence type="predicted"/>
<feature type="region of interest" description="Disordered" evidence="1">
    <location>
        <begin position="452"/>
        <end position="485"/>
    </location>
</feature>
<sequence>MNIATLKSWKPGSLDAVIDTLNTRRKGLADLTDEMVDGTPPAAWVSDDAEAARAAHVRMCDRLADATATVAAVLGGVSEAQSDLIRAKRLMDDQLATAVSYGWTVDTTSNTITVPAPPIWAQEPGSGIGIAMAQGMADECAREIGYALEDAQAADDALARILRAAARGEYDVNIGADGGKFAGVMDQLDDPITDGQLPGWGELDPVRRQAQIDAFTEAMGRPPSSVADWKLAAALDPTSYDAKYQDTDAVIQIGRITPQPGQGTVRIGLFIPIDQVTNFPHGDLGDNRGFDPHFDPEQTRVTMFIDYETGTIVVRQNPSVDAAGNVEVDTPRVDVRQTTAGNLEVHYDAINPFAPPGSDLMHTVNGTLYVNPGPGGPQVGGTIGDYPQFEAYHDAPDGTTNTVVQDEADNMSSLGPMLELPQHHDVGDPQYGDAPFSSWRHLSGEYWERHGTAPSTRLGEDTDVPAVEPYLGGSGPGDRGDVEVA</sequence>
<name>A0ABN1TUV5_9ACTN</name>
<evidence type="ECO:0000313" key="3">
    <source>
        <dbReference type="Proteomes" id="UP001501581"/>
    </source>
</evidence>
<evidence type="ECO:0008006" key="4">
    <source>
        <dbReference type="Google" id="ProtNLM"/>
    </source>
</evidence>
<protein>
    <recommendedName>
        <fullName evidence="4">WXG100 family type VII secretion target</fullName>
    </recommendedName>
</protein>
<comment type="caution">
    <text evidence="2">The sequence shown here is derived from an EMBL/GenBank/DDBJ whole genome shotgun (WGS) entry which is preliminary data.</text>
</comment>
<reference evidence="2 3" key="1">
    <citation type="journal article" date="2019" name="Int. J. Syst. Evol. Microbiol.">
        <title>The Global Catalogue of Microorganisms (GCM) 10K type strain sequencing project: providing services to taxonomists for standard genome sequencing and annotation.</title>
        <authorList>
            <consortium name="The Broad Institute Genomics Platform"/>
            <consortium name="The Broad Institute Genome Sequencing Center for Infectious Disease"/>
            <person name="Wu L."/>
            <person name="Ma J."/>
        </authorList>
    </citation>
    <scope>NUCLEOTIDE SEQUENCE [LARGE SCALE GENOMIC DNA]</scope>
    <source>
        <strain evidence="2 3">JCM 13008</strain>
    </source>
</reference>
<dbReference type="RefSeq" id="WP_343994316.1">
    <property type="nucleotide sequence ID" value="NZ_BAAALG010000009.1"/>
</dbReference>
<keyword evidence="3" id="KW-1185">Reference proteome</keyword>
<dbReference type="EMBL" id="BAAALG010000009">
    <property type="protein sequence ID" value="GAA1102997.1"/>
    <property type="molecule type" value="Genomic_DNA"/>
</dbReference>
<gene>
    <name evidence="2" type="ORF">GCM10009668_22080</name>
</gene>
<evidence type="ECO:0000256" key="1">
    <source>
        <dbReference type="SAM" id="MobiDB-lite"/>
    </source>
</evidence>
<organism evidence="2 3">
    <name type="scientific">Nocardioides dubius</name>
    <dbReference type="NCBI Taxonomy" id="317019"/>
    <lineage>
        <taxon>Bacteria</taxon>
        <taxon>Bacillati</taxon>
        <taxon>Actinomycetota</taxon>
        <taxon>Actinomycetes</taxon>
        <taxon>Propionibacteriales</taxon>
        <taxon>Nocardioidaceae</taxon>
        <taxon>Nocardioides</taxon>
    </lineage>
</organism>
<dbReference type="Proteomes" id="UP001501581">
    <property type="component" value="Unassembled WGS sequence"/>
</dbReference>